<reference evidence="8" key="2">
    <citation type="submission" date="2023-05" db="EMBL/GenBank/DDBJ databases">
        <authorList>
            <person name="Schelkunov M.I."/>
        </authorList>
    </citation>
    <scope>NUCLEOTIDE SEQUENCE</scope>
    <source>
        <strain evidence="8">Hsosn_3</strain>
        <tissue evidence="8">Leaf</tissue>
    </source>
</reference>
<feature type="transmembrane region" description="Helical" evidence="6">
    <location>
        <begin position="518"/>
        <end position="539"/>
    </location>
</feature>
<dbReference type="FunFam" id="3.40.50.2000:FF:000060">
    <property type="entry name" value="Glycosyltransferase"/>
    <property type="match status" value="1"/>
</dbReference>
<proteinExistence type="inferred from homology"/>
<reference evidence="8" key="1">
    <citation type="submission" date="2023-02" db="EMBL/GenBank/DDBJ databases">
        <title>Genome of toxic invasive species Heracleum sosnowskyi carries increased number of genes despite the absence of recent whole-genome duplications.</title>
        <authorList>
            <person name="Schelkunov M."/>
            <person name="Shtratnikova V."/>
            <person name="Makarenko M."/>
            <person name="Klepikova A."/>
            <person name="Omelchenko D."/>
            <person name="Novikova G."/>
            <person name="Obukhova E."/>
            <person name="Bogdanov V."/>
            <person name="Penin A."/>
            <person name="Logacheva M."/>
        </authorList>
    </citation>
    <scope>NUCLEOTIDE SEQUENCE</scope>
    <source>
        <strain evidence="8">Hsosn_3</strain>
        <tissue evidence="8">Leaf</tissue>
    </source>
</reference>
<dbReference type="SUPFAM" id="SSF53756">
    <property type="entry name" value="UDP-Glycosyltransferase/glycogen phosphorylase"/>
    <property type="match status" value="1"/>
</dbReference>
<gene>
    <name evidence="8" type="ORF">POM88_031264</name>
</gene>
<evidence type="ECO:0000256" key="3">
    <source>
        <dbReference type="ARBA" id="ARBA00022676"/>
    </source>
</evidence>
<keyword evidence="6" id="KW-0812">Transmembrane</keyword>
<comment type="pathway">
    <text evidence="1">Secondary metabolite biosynthesis; terpenoid biosynthesis.</text>
</comment>
<keyword evidence="6" id="KW-1133">Transmembrane helix</keyword>
<organism evidence="8 9">
    <name type="scientific">Heracleum sosnowskyi</name>
    <dbReference type="NCBI Taxonomy" id="360622"/>
    <lineage>
        <taxon>Eukaryota</taxon>
        <taxon>Viridiplantae</taxon>
        <taxon>Streptophyta</taxon>
        <taxon>Embryophyta</taxon>
        <taxon>Tracheophyta</taxon>
        <taxon>Spermatophyta</taxon>
        <taxon>Magnoliopsida</taxon>
        <taxon>eudicotyledons</taxon>
        <taxon>Gunneridae</taxon>
        <taxon>Pentapetalae</taxon>
        <taxon>asterids</taxon>
        <taxon>campanulids</taxon>
        <taxon>Apiales</taxon>
        <taxon>Apiaceae</taxon>
        <taxon>Apioideae</taxon>
        <taxon>apioid superclade</taxon>
        <taxon>Tordylieae</taxon>
        <taxon>Tordyliinae</taxon>
        <taxon>Heracleum</taxon>
    </lineage>
</organism>
<accession>A0AAD8HYH4</accession>
<evidence type="ECO:0000256" key="1">
    <source>
        <dbReference type="ARBA" id="ARBA00004721"/>
    </source>
</evidence>
<dbReference type="Gene3D" id="3.40.50.2000">
    <property type="entry name" value="Glycogen Phosphorylase B"/>
    <property type="match status" value="2"/>
</dbReference>
<name>A0AAD8HYH4_9APIA</name>
<dbReference type="Pfam" id="PF00201">
    <property type="entry name" value="UDPGT"/>
    <property type="match status" value="1"/>
</dbReference>
<keyword evidence="9" id="KW-1185">Reference proteome</keyword>
<keyword evidence="3" id="KW-0328">Glycosyltransferase</keyword>
<sequence>MDCMQKKLSVLMFPWIGHGHISPYLELAKKLAQRNFTVYLCSTPVNLKSIEKKVGFEDSSIKLIELHLPNLPDLPPCYHTTNGLPSHLMPTLKKAFDMSKHSFFDILSKYKPDLLVYDFLQPWAPEAAFKLDIPAVQFITSSTTQTAVLFHAYKKPDVEFPYSQHIYYQDYETANVAELRKSVDDHKRDRSNLVIDCIEKSSKVVLIKGFNEIDEKYIKYLSILCGKKIVPVGPLVQEPTNNAEVENLDTIKWLEKKEKASTVFVSFGSEYFLSNEDFEAIAEGLLQSNVNFIWVVRFPLGEKISLEDKLQKIGFYDRVGDRGMVVEGWVPQAKILGHPNIGGFVSHCGWNSVIESMKFGVPIIAMPMHIDQPINARLVVEVGAGIEVLRSHDLKLHAKKVASVIRRVLNDEYVKEKVSELSYQIQMKRDEEIDQVEKELRKLCIQKKYVVEVETGCREIFKFIALFDGNLQVLMIIKGLFRRYERWNPVHPTSGALWGIGIGVGCGVGWGPGFGPEVIGYVGAGCGVGFSVGITLLGFGIGLPANFIYEGPYKAFTATRSGVMGIAHSSALPEMRNVALDGWSNIGLHISGVKEKASRSFLNLRHKQHMNGRIDFPDMRTIISSHSKSMQDCLKKFQSKNRPPKGFED</sequence>
<keyword evidence="4" id="KW-0808">Transferase</keyword>
<evidence type="ECO:0000256" key="5">
    <source>
        <dbReference type="ARBA" id="ARBA00023229"/>
    </source>
</evidence>
<dbReference type="CDD" id="cd03784">
    <property type="entry name" value="GT1_Gtf-like"/>
    <property type="match status" value="1"/>
</dbReference>
<dbReference type="GO" id="GO:0008299">
    <property type="term" value="P:isoprenoid biosynthetic process"/>
    <property type="evidence" value="ECO:0007669"/>
    <property type="project" value="UniProtKB-KW"/>
</dbReference>
<comment type="similarity">
    <text evidence="2">Belongs to the UDP-glycosyltransferase family.</text>
</comment>
<dbReference type="Proteomes" id="UP001237642">
    <property type="component" value="Unassembled WGS sequence"/>
</dbReference>
<comment type="caution">
    <text evidence="8">The sequence shown here is derived from an EMBL/GenBank/DDBJ whole genome shotgun (WGS) entry which is preliminary data.</text>
</comment>
<evidence type="ECO:0000313" key="9">
    <source>
        <dbReference type="Proteomes" id="UP001237642"/>
    </source>
</evidence>
<feature type="domain" description="Glycosyltransferase N-terminal" evidence="7">
    <location>
        <begin position="7"/>
        <end position="235"/>
    </location>
</feature>
<dbReference type="GO" id="GO:0008194">
    <property type="term" value="F:UDP-glycosyltransferase activity"/>
    <property type="evidence" value="ECO:0007669"/>
    <property type="project" value="InterPro"/>
</dbReference>
<dbReference type="InterPro" id="IPR002213">
    <property type="entry name" value="UDP_glucos_trans"/>
</dbReference>
<evidence type="ECO:0000259" key="7">
    <source>
        <dbReference type="Pfam" id="PF26168"/>
    </source>
</evidence>
<dbReference type="PANTHER" id="PTHR48044:SF39">
    <property type="entry name" value="GLYCOSYLTRANSFERASE"/>
    <property type="match status" value="1"/>
</dbReference>
<evidence type="ECO:0000256" key="4">
    <source>
        <dbReference type="ARBA" id="ARBA00022679"/>
    </source>
</evidence>
<protein>
    <submittedName>
        <fullName evidence="8">Glycosyltransferase</fullName>
    </submittedName>
</protein>
<dbReference type="EMBL" id="JAUIZM010000007">
    <property type="protein sequence ID" value="KAK1375071.1"/>
    <property type="molecule type" value="Genomic_DNA"/>
</dbReference>
<dbReference type="GO" id="GO:0016138">
    <property type="term" value="P:glycoside biosynthetic process"/>
    <property type="evidence" value="ECO:0007669"/>
    <property type="project" value="UniProtKB-ARBA"/>
</dbReference>
<dbReference type="Pfam" id="PF26168">
    <property type="entry name" value="Glyco_transf_N"/>
    <property type="match status" value="1"/>
</dbReference>
<dbReference type="PROSITE" id="PS00375">
    <property type="entry name" value="UDPGT"/>
    <property type="match status" value="1"/>
</dbReference>
<dbReference type="InterPro" id="IPR058980">
    <property type="entry name" value="Glyco_transf_N"/>
</dbReference>
<keyword evidence="6" id="KW-0472">Membrane</keyword>
<dbReference type="PANTHER" id="PTHR48044">
    <property type="entry name" value="GLYCOSYLTRANSFERASE"/>
    <property type="match status" value="1"/>
</dbReference>
<evidence type="ECO:0000256" key="6">
    <source>
        <dbReference type="SAM" id="Phobius"/>
    </source>
</evidence>
<dbReference type="InterPro" id="IPR035595">
    <property type="entry name" value="UDP_glycos_trans_CS"/>
</dbReference>
<evidence type="ECO:0000256" key="2">
    <source>
        <dbReference type="ARBA" id="ARBA00009995"/>
    </source>
</evidence>
<evidence type="ECO:0000313" key="8">
    <source>
        <dbReference type="EMBL" id="KAK1375071.1"/>
    </source>
</evidence>
<keyword evidence="5" id="KW-0414">Isoprene biosynthesis</keyword>
<feature type="transmembrane region" description="Helical" evidence="6">
    <location>
        <begin position="493"/>
        <end position="512"/>
    </location>
</feature>
<dbReference type="AlphaFoldDB" id="A0AAD8HYH4"/>